<feature type="compositionally biased region" description="Low complexity" evidence="1">
    <location>
        <begin position="1088"/>
        <end position="1101"/>
    </location>
</feature>
<feature type="region of interest" description="Disordered" evidence="1">
    <location>
        <begin position="967"/>
        <end position="1013"/>
    </location>
</feature>
<feature type="region of interest" description="Disordered" evidence="1">
    <location>
        <begin position="696"/>
        <end position="748"/>
    </location>
</feature>
<dbReference type="InterPro" id="IPR044081">
    <property type="entry name" value="DUF5776"/>
</dbReference>
<feature type="compositionally biased region" description="Polar residues" evidence="1">
    <location>
        <begin position="1230"/>
        <end position="1245"/>
    </location>
</feature>
<dbReference type="EMBL" id="QUBG01000004">
    <property type="protein sequence ID" value="TPR43747.1"/>
    <property type="molecule type" value="Genomic_DNA"/>
</dbReference>
<feature type="compositionally biased region" description="Polar residues" evidence="1">
    <location>
        <begin position="1793"/>
        <end position="1811"/>
    </location>
</feature>
<feature type="region of interest" description="Disordered" evidence="1">
    <location>
        <begin position="62"/>
        <end position="258"/>
    </location>
</feature>
<feature type="compositionally biased region" description="Polar residues" evidence="1">
    <location>
        <begin position="109"/>
        <end position="128"/>
    </location>
</feature>
<feature type="compositionally biased region" description="Polar residues" evidence="1">
    <location>
        <begin position="1996"/>
        <end position="2017"/>
    </location>
</feature>
<accession>A0A9Q8IM24</accession>
<evidence type="ECO:0000259" key="2">
    <source>
        <dbReference type="Pfam" id="PF19087"/>
    </source>
</evidence>
<proteinExistence type="predicted"/>
<evidence type="ECO:0000256" key="1">
    <source>
        <dbReference type="SAM" id="MobiDB-lite"/>
    </source>
</evidence>
<feature type="compositionally biased region" description="Polar residues" evidence="1">
    <location>
        <begin position="224"/>
        <end position="233"/>
    </location>
</feature>
<feature type="compositionally biased region" description="Polar residues" evidence="1">
    <location>
        <begin position="970"/>
        <end position="983"/>
    </location>
</feature>
<feature type="region of interest" description="Disordered" evidence="1">
    <location>
        <begin position="1088"/>
        <end position="1141"/>
    </location>
</feature>
<feature type="region of interest" description="Disordered" evidence="1">
    <location>
        <begin position="929"/>
        <end position="949"/>
    </location>
</feature>
<reference evidence="3" key="1">
    <citation type="submission" date="2018-08" db="EMBL/GenBank/DDBJ databases">
        <title>Comparative genomics of wild bee and flower associated Lactobacillus reveals potential adaptation to the bee host.</title>
        <authorList>
            <person name="Vuong H.Q."/>
            <person name="Mcfrederick Q.S."/>
        </authorList>
    </citation>
    <scope>NUCLEOTIDE SEQUENCE</scope>
    <source>
        <strain evidence="3">HV_63</strain>
    </source>
</reference>
<name>A0A9Q8IM24_9LACO</name>
<evidence type="ECO:0000313" key="4">
    <source>
        <dbReference type="Proteomes" id="UP000784700"/>
    </source>
</evidence>
<feature type="compositionally biased region" description="Polar residues" evidence="1">
    <location>
        <begin position="1001"/>
        <end position="1013"/>
    </location>
</feature>
<feature type="compositionally biased region" description="Polar residues" evidence="1">
    <location>
        <begin position="2026"/>
        <end position="2041"/>
    </location>
</feature>
<feature type="compositionally biased region" description="Polar residues" evidence="1">
    <location>
        <begin position="1466"/>
        <end position="1482"/>
    </location>
</feature>
<gene>
    <name evidence="3" type="ORF">DY130_04765</name>
</gene>
<feature type="region of interest" description="Disordered" evidence="1">
    <location>
        <begin position="1996"/>
        <end position="2054"/>
    </location>
</feature>
<feature type="compositionally biased region" description="Basic and acidic residues" evidence="1">
    <location>
        <begin position="234"/>
        <end position="257"/>
    </location>
</feature>
<feature type="region of interest" description="Disordered" evidence="1">
    <location>
        <begin position="1789"/>
        <end position="1811"/>
    </location>
</feature>
<feature type="compositionally biased region" description="Low complexity" evidence="1">
    <location>
        <begin position="838"/>
        <end position="866"/>
    </location>
</feature>
<feature type="compositionally biased region" description="Polar residues" evidence="1">
    <location>
        <begin position="62"/>
        <end position="93"/>
    </location>
</feature>
<feature type="region of interest" description="Disordered" evidence="1">
    <location>
        <begin position="1562"/>
        <end position="1584"/>
    </location>
</feature>
<feature type="region of interest" description="Disordered" evidence="1">
    <location>
        <begin position="838"/>
        <end position="909"/>
    </location>
</feature>
<feature type="compositionally biased region" description="Polar residues" evidence="1">
    <location>
        <begin position="790"/>
        <end position="811"/>
    </location>
</feature>
<feature type="region of interest" description="Disordered" evidence="1">
    <location>
        <begin position="1928"/>
        <end position="1972"/>
    </location>
</feature>
<dbReference type="RefSeq" id="WP_140936278.1">
    <property type="nucleotide sequence ID" value="NZ_QUBF01000004.1"/>
</dbReference>
<feature type="region of interest" description="Disordered" evidence="1">
    <location>
        <begin position="1465"/>
        <end position="1484"/>
    </location>
</feature>
<feature type="compositionally biased region" description="Polar residues" evidence="1">
    <location>
        <begin position="934"/>
        <end position="949"/>
    </location>
</feature>
<sequence length="3071" mass="331288">MQYNKHNIKKVNDKKLMRKVKKQWVVLSVSAFAFLGVSAFSILNPSDVNVYADKNSSTYDFSNNESNKNDNVGLNLSSQSKNDTGSADASTQGAKEPSSPASNDKGVSGISSADASTQEAKKSSSPASNDKGVSGTSSADASTQEAKKSSSPASNDKGVSGTGSADASNQEAKKSSSPASNDKDVSGTSSADASTQGAKEPSSPASNDKGGSGTGFKENENLAPKQTPSPVNKENSKLDNKSVKKDLSVTPSKDNDSKLNALSIKGIKSIHDFSKLGVSLYSDSLDNAYNDGENDGIYDAQSSNAKNYQNGQKWNSYYVNALPTIQNKYINAYNSAFDGYNQGNTDYTNNSTYAYNADNYGDKNNYYKDAYKQFSKDSWNGFNNTIGGNNQSYNNLGYNYGVSVAQNIKSIISNTGNNGNNNYYDSLAVFNDATTNYKNYTTSSYQYKYYQEVYFSKNFLGGFYDSLKNNYQSNSNTAYSSGNLFYQGLMDGYKGQFNNQINDPLSVYQNAYNTVTSGFNNRYIGTNTPFDGSHAIIYNRMYNFGQVSRQAVNDFLSGKGNPKTYVNKTIPSDSNEYPYTTGFYANAYQAAQDGYNNPDGTPSTYDNAQLASYLSGQYSRKALNDATKNNPIGQAYQNNAIASDVYQAARDGYANGGTGVISKDNISDPIYLKFFKDSQGKAQAAAVNGSNSYLQLNKSNTDTNESTPAQQSASDYGYQQTKNGYQNARDSKIDPSQQNNPSYQNGIQMNADVNQGASDANNDKTKNLSYSGNNAQVSTNAQIDGYNGTFDGNQDGMNNKPMPSNLSSQSQAYQDAYNRAYFKSQQIAQQIAQNNGNTTGIPLTPAQQAAQAQNAQAINQATTDAQSADPINNDKYKGNTNADNTYNGAQAGYDNGGTGSMTPDQQNNPFYKNAFTAAQAKAQAAASNGAGQFTSGSANNIPTEGTNAEQKADAYGYQQAKNGYNAAKANPSQVDSNKYNSDPSYKAGVDMNSDVNKGANDANNSTIKNSNYSGNPAQISGYNGSFDGTQAGMSGNAKPYGFDNKPQAYKDAYDKAYNDAQQKAQAIAKNGGKTDGITLNSAQQAAQNKAQAAMNQATNAAESLDPSQKNKYSGNTNADKTYQGTQAGYANGGNGSMTPDQQNDLFYKNAFNAAQAKAKSAANNGVNQFTSGQPNDNSNETTNAERAAHDYGYQQMEHGYNGDSNVPNDSYYQAGKQLASDVKTGEDTANKSNDINSRDQGSNQVQKDAYNATMDATKAGMNGDNKPSNLSQQSRAYQDAYNKAYSDAQQKAQNIAQAINKGTQIDTSQLTPTQNQAYQSAKQAIADATKAAANNPTDNNDKYNGTDNASRAYQAAKTGYANGGTNTMSPDEQNDPIYSKAFNDAQKAAKAAAAKGAQNYVDGSNTNNQDEQTAAEKAADDYGYQQAKAGYDDQRTGQVSGSNDPSYQKGIQVAKDVDAGVRLADKSNTTDSNDYPGSPTDSNAEKAAYQATKAAYQAAMNGTGKPENNNSDKSPAYKDAYDNAYKDATNQMDAINKGTITEDRLVPAQKAAYDAAQKAIKTATDEATNNPDSNDSKYSSGTDNASKAYQATKAGYANAGHNSMDPKYADDPVYSKAFNAAQKAAQAQAAQAVKDFADGKDNSNTNGKNALGKAYDQGYKEMQAGYNANPVDLSNNDPSYQAGVQMAKDAKAGTTDAYSNSNQGSAYQGSLAKQEAYQATIDANKAASSETPRPSDNDFKKLPRAYQDAYNKAYDHAQKMTNDAAAGTVDKNSLNNELDKDSYAKGVDAAQKGYQSAQRDPTNNDSQYDNNNIAGLAYQGAKAGFDAGKKGSNDKPSNNDPVYVNAYNNAKKTARNYAESGAQDFAQGTFKDGSDNGKDYDNSNDALKQAQTYGYNQAQKGYEDQKKNMSSDLSNSENPEYNIGAQMAKDSQMGTRFAENGTGSKPSDSNIAQRDGYQGTMDGYQDGASGHPKDVSKYNVFYQDAYNDAYKNGQKLAQQGASNQPASTDLLNNNQPGQRAYAQGVNDANTGYQAAAKQSGTIDDGQHNDNTNTDKAYQGALAGFNDVSKGINNPTNNDPVYVKAYNDAHQSAQAAVQAGVKEFAHGDDSSTTNGNNDPISSVHNQAFDQAKQGYQAQLNNNVDPNNINPGYIAGINMAKQYQKAIDDTNNNPNGSNNNDPIIQAAHAATLAGYSDSIRNINTKVTVPTEYKTQSQIYQDAYNKAHQAGIENAKAGAQAFNNNNVAPTGNDIASMAQEQGFAAARDAYNKAKENASTNQSNDGSNYSETYNGASDAFNNALNGKYDGPKASNSDVYNSAYKKAMNEAKQLINDSAMNYIKNQPGDGNSNLSTDTVSKLSDLGIQDAVKAYQAAQNNEPTYNPKGLNDGNIYNGAKAAFDDIKNGYANASRNGNDLYNASYDKALQEAQSFAQKGADAYSNGQSVEDITNGLNNLTAADKTAIQNGYDQAQAGHDDSMKGDHTAQQNNPYYNNEFNNAKNAVNDGSRDAINDATQGDKHTGENKLDQAYNGTVDAYKDAGKKPRDINHMPRAYRDAYKQAQADAQKAYENGVNQFNNDQPNDQANNHGAASIAHNNGYQAAQSIYNQMLQDPKSVDPSNLSPAQKVGYDKAQQSIAGLQDYASGKQPTSTDNNYMSAYNAAKQAAQAAMNDAQNGKPMNVVVPNGMNPQLYNDIYHATYNGYNNGYNGGNNQANNGVAYDIAYKHAYQQGQYDIPVAPTPKAKVNQKAKPNRNSNKAAKNYTDVDQNTNKGILDAINGHKMKFGSTRPYKNGYNLGKEALKGMRAAEYGRKGKQHIKNAKDSFYMFGYNGYKNGVRAAKRTLKANKRLSKHDLAGKSQAYVYAFKQGLKAERRHQHNLGTKQGIAMAKKVHAIPARLSMTHSAQYVESYIKAYKRTMKRNMPKYVYNIRTIFVHKQLRFTNRNRVVRYVKKPRNQAKLLRVTGIAYYKNGIPRYRVVGGGMIADKRGTGIVAANDSIVNAYYRHNFNYFKVIKPKGTLTYKGMKFTKDNSSHKVYHGEIFKVDKVVKYHGLTRFYLGHGQYITSNKTIVQKVG</sequence>
<feature type="compositionally biased region" description="Polar residues" evidence="1">
    <location>
        <begin position="162"/>
        <end position="197"/>
    </location>
</feature>
<feature type="region of interest" description="Disordered" evidence="1">
    <location>
        <begin position="1220"/>
        <end position="1245"/>
    </location>
</feature>
<evidence type="ECO:0000313" key="3">
    <source>
        <dbReference type="EMBL" id="TPR43747.1"/>
    </source>
</evidence>
<feature type="compositionally biased region" description="Polar residues" evidence="1">
    <location>
        <begin position="900"/>
        <end position="909"/>
    </location>
</feature>
<feature type="compositionally biased region" description="Polar residues" evidence="1">
    <location>
        <begin position="1941"/>
        <end position="1952"/>
    </location>
</feature>
<feature type="region of interest" description="Disordered" evidence="1">
    <location>
        <begin position="789"/>
        <end position="811"/>
    </location>
</feature>
<feature type="compositionally biased region" description="Polar residues" evidence="1">
    <location>
        <begin position="1105"/>
        <end position="1128"/>
    </location>
</feature>
<comment type="caution">
    <text evidence="3">The sequence shown here is derived from an EMBL/GenBank/DDBJ whole genome shotgun (WGS) entry which is preliminary data.</text>
</comment>
<feature type="compositionally biased region" description="Polar residues" evidence="1">
    <location>
        <begin position="134"/>
        <end position="154"/>
    </location>
</feature>
<feature type="domain" description="DUF5776" evidence="2">
    <location>
        <begin position="2999"/>
        <end position="3067"/>
    </location>
</feature>
<dbReference type="Proteomes" id="UP000784700">
    <property type="component" value="Unassembled WGS sequence"/>
</dbReference>
<feature type="compositionally biased region" description="Polar residues" evidence="1">
    <location>
        <begin position="1565"/>
        <end position="1584"/>
    </location>
</feature>
<organism evidence="3 4">
    <name type="scientific">Apilactobacillus micheneri</name>
    <dbReference type="NCBI Taxonomy" id="1899430"/>
    <lineage>
        <taxon>Bacteria</taxon>
        <taxon>Bacillati</taxon>
        <taxon>Bacillota</taxon>
        <taxon>Bacilli</taxon>
        <taxon>Lactobacillales</taxon>
        <taxon>Lactobacillaceae</taxon>
        <taxon>Apilactobacillus</taxon>
    </lineage>
</organism>
<feature type="compositionally biased region" description="Polar residues" evidence="1">
    <location>
        <begin position="878"/>
        <end position="888"/>
    </location>
</feature>
<dbReference type="Pfam" id="PF19087">
    <property type="entry name" value="DUF5776"/>
    <property type="match status" value="1"/>
</dbReference>
<protein>
    <recommendedName>
        <fullName evidence="2">DUF5776 domain-containing protein</fullName>
    </recommendedName>
</protein>